<dbReference type="Pfam" id="PF00733">
    <property type="entry name" value="Asn_synthase"/>
    <property type="match status" value="1"/>
</dbReference>
<gene>
    <name evidence="5" type="ORF">B0I00_2913</name>
</gene>
<dbReference type="InterPro" id="IPR014729">
    <property type="entry name" value="Rossmann-like_a/b/a_fold"/>
</dbReference>
<dbReference type="OrthoDB" id="7053173at2"/>
<evidence type="ECO:0000259" key="4">
    <source>
        <dbReference type="Pfam" id="PF00733"/>
    </source>
</evidence>
<evidence type="ECO:0000313" key="6">
    <source>
        <dbReference type="Proteomes" id="UP000232587"/>
    </source>
</evidence>
<dbReference type="PANTHER" id="PTHR43284">
    <property type="entry name" value="ASPARAGINE SYNTHETASE (GLUTAMINE-HYDROLYZING)"/>
    <property type="match status" value="1"/>
</dbReference>
<evidence type="ECO:0000256" key="3">
    <source>
        <dbReference type="ARBA" id="ARBA00048741"/>
    </source>
</evidence>
<proteinExistence type="predicted"/>
<accession>A0A2N0H5Q4</accession>
<comment type="pathway">
    <text evidence="1">Amino-acid biosynthesis; L-asparagine biosynthesis; L-asparagine from L-aspartate (L-Gln route): step 1/1.</text>
</comment>
<dbReference type="InterPro" id="IPR001962">
    <property type="entry name" value="Asn_synthase"/>
</dbReference>
<dbReference type="PANTHER" id="PTHR43284:SF1">
    <property type="entry name" value="ASPARAGINE SYNTHETASE"/>
    <property type="match status" value="1"/>
</dbReference>
<sequence>MAVRPAEACSAKPRLWLGAGTRSIELEWGARIIGPLFQRSRSGLVDARGDALPARGSPAKIANWLNRECWGAYLAILPGHDNGGLEVFADPSGLLPVYRTVGRTHILIASAAGLFAQAGQAQLAVDWAALGTHLCWPELRKAATCLAGVDELTPGTLYHIDYPAKSPQAVWRPQDFMPAGPAPDFREAARALRSCSQEIVGAWADLAGPVVVAASGGVDSSLICAALAAGGHRFGCATIATADPSGDERVFVEALANHLGVAMDAAIYEPASIDLTQSASAGLPSPSRRTLALAIDAELDKARCELGANAIFDGNGGDSLFCFLHSAAPVVDRLQAEGMLAAWPTLHDMCAVTGADLSAMLKAVWRRMRRTTRPNRWPADWGMLANVSENMHLPQALTPWFDVDVGIHGGKHDHLALIMRAQNHIHGLDVVRVPRFSPLMSQPLVELCLSLPTWLWCSGGINRALARAAFADVLPQAVLRRTSKAGPDSFLRHLFAGNRVQIRTTILDGHLARNALLDRAAVEAAMATDTLSADAVAYRLLDLCEAEAWVTSWIGQG</sequence>
<dbReference type="Gene3D" id="3.40.50.620">
    <property type="entry name" value="HUPs"/>
    <property type="match status" value="1"/>
</dbReference>
<reference evidence="5 6" key="1">
    <citation type="submission" date="2017-11" db="EMBL/GenBank/DDBJ databases">
        <title>Genomic Encyclopedia of Type Strains, Phase III (KMG-III): the genomes of soil and plant-associated and newly described type strains.</title>
        <authorList>
            <person name="Whitman W."/>
        </authorList>
    </citation>
    <scope>NUCLEOTIDE SEQUENCE [LARGE SCALE GENOMIC DNA]</scope>
    <source>
        <strain evidence="5 6">CGMCC 1.12274</strain>
    </source>
</reference>
<protein>
    <recommendedName>
        <fullName evidence="2">asparagine synthase (glutamine-hydrolyzing)</fullName>
        <ecNumber evidence="2">6.3.5.4</ecNumber>
    </recommendedName>
</protein>
<dbReference type="GO" id="GO:0004066">
    <property type="term" value="F:asparagine synthase (glutamine-hydrolyzing) activity"/>
    <property type="evidence" value="ECO:0007669"/>
    <property type="project" value="UniProtKB-EC"/>
</dbReference>
<feature type="domain" description="Asparagine synthetase" evidence="4">
    <location>
        <begin position="209"/>
        <end position="550"/>
    </location>
</feature>
<dbReference type="AlphaFoldDB" id="A0A2N0H5Q4"/>
<dbReference type="SUPFAM" id="SSF52402">
    <property type="entry name" value="Adenine nucleotide alpha hydrolases-like"/>
    <property type="match status" value="1"/>
</dbReference>
<organism evidence="5 6">
    <name type="scientific">Novosphingobium kunmingense</name>
    <dbReference type="NCBI Taxonomy" id="1211806"/>
    <lineage>
        <taxon>Bacteria</taxon>
        <taxon>Pseudomonadati</taxon>
        <taxon>Pseudomonadota</taxon>
        <taxon>Alphaproteobacteria</taxon>
        <taxon>Sphingomonadales</taxon>
        <taxon>Sphingomonadaceae</taxon>
        <taxon>Novosphingobium</taxon>
    </lineage>
</organism>
<dbReference type="InterPro" id="IPR051786">
    <property type="entry name" value="ASN_synthetase/amidase"/>
</dbReference>
<evidence type="ECO:0000256" key="1">
    <source>
        <dbReference type="ARBA" id="ARBA00005187"/>
    </source>
</evidence>
<name>A0A2N0H5Q4_9SPHN</name>
<keyword evidence="6" id="KW-1185">Reference proteome</keyword>
<dbReference type="SUPFAM" id="SSF56235">
    <property type="entry name" value="N-terminal nucleophile aminohydrolases (Ntn hydrolases)"/>
    <property type="match status" value="1"/>
</dbReference>
<evidence type="ECO:0000313" key="5">
    <source>
        <dbReference type="EMBL" id="PKB14281.1"/>
    </source>
</evidence>
<dbReference type="EMBL" id="PHUF01000005">
    <property type="protein sequence ID" value="PKB14281.1"/>
    <property type="molecule type" value="Genomic_DNA"/>
</dbReference>
<dbReference type="GO" id="GO:0006529">
    <property type="term" value="P:asparagine biosynthetic process"/>
    <property type="evidence" value="ECO:0007669"/>
    <property type="project" value="InterPro"/>
</dbReference>
<dbReference type="InterPro" id="IPR029055">
    <property type="entry name" value="Ntn_hydrolases_N"/>
</dbReference>
<evidence type="ECO:0000256" key="2">
    <source>
        <dbReference type="ARBA" id="ARBA00012737"/>
    </source>
</evidence>
<comment type="catalytic activity">
    <reaction evidence="3">
        <text>L-aspartate + L-glutamine + ATP + H2O = L-asparagine + L-glutamate + AMP + diphosphate + H(+)</text>
        <dbReference type="Rhea" id="RHEA:12228"/>
        <dbReference type="ChEBI" id="CHEBI:15377"/>
        <dbReference type="ChEBI" id="CHEBI:15378"/>
        <dbReference type="ChEBI" id="CHEBI:29985"/>
        <dbReference type="ChEBI" id="CHEBI:29991"/>
        <dbReference type="ChEBI" id="CHEBI:30616"/>
        <dbReference type="ChEBI" id="CHEBI:33019"/>
        <dbReference type="ChEBI" id="CHEBI:58048"/>
        <dbReference type="ChEBI" id="CHEBI:58359"/>
        <dbReference type="ChEBI" id="CHEBI:456215"/>
        <dbReference type="EC" id="6.3.5.4"/>
    </reaction>
</comment>
<dbReference type="EC" id="6.3.5.4" evidence="2"/>
<dbReference type="RefSeq" id="WP_157812583.1">
    <property type="nucleotide sequence ID" value="NZ_PHUF01000005.1"/>
</dbReference>
<dbReference type="Proteomes" id="UP000232587">
    <property type="component" value="Unassembled WGS sequence"/>
</dbReference>
<comment type="caution">
    <text evidence="5">The sequence shown here is derived from an EMBL/GenBank/DDBJ whole genome shotgun (WGS) entry which is preliminary data.</text>
</comment>